<keyword evidence="1" id="KW-0472">Membrane</keyword>
<dbReference type="Proteomes" id="UP000223743">
    <property type="component" value="Segment"/>
</dbReference>
<protein>
    <recommendedName>
        <fullName evidence="4">Phage protein</fullName>
    </recommendedName>
</protein>
<dbReference type="EMBL" id="HQ127381">
    <property type="protein sequence ID" value="ADV76526.1"/>
    <property type="molecule type" value="Genomic_DNA"/>
</dbReference>
<evidence type="ECO:0008006" key="4">
    <source>
        <dbReference type="Google" id="ProtNLM"/>
    </source>
</evidence>
<feature type="transmembrane region" description="Helical" evidence="1">
    <location>
        <begin position="20"/>
        <end position="38"/>
    </location>
</feature>
<keyword evidence="1" id="KW-0812">Transmembrane</keyword>
<dbReference type="RefSeq" id="YP_010079819.1">
    <property type="nucleotide sequence ID" value="NC_054978.1"/>
</dbReference>
<dbReference type="KEGG" id="vg:65068769"/>
<evidence type="ECO:0000313" key="3">
    <source>
        <dbReference type="Proteomes" id="UP000223743"/>
    </source>
</evidence>
<keyword evidence="1" id="KW-1133">Transmembrane helix</keyword>
<dbReference type="Pfam" id="PF06900">
    <property type="entry name" value="DUF1270"/>
    <property type="match status" value="1"/>
</dbReference>
<evidence type="ECO:0000256" key="1">
    <source>
        <dbReference type="SAM" id="Phobius"/>
    </source>
</evidence>
<dbReference type="GeneID" id="65068769"/>
<keyword evidence="3" id="KW-1185">Reference proteome</keyword>
<accession>E9LT78</accession>
<sequence length="66" mass="7782">MKQPKRRKKKMSDTYKSYLVAVLCFTVLAIVLMPFLYFTTAWSIAGFASIATFIFYKEYFYDNKGE</sequence>
<evidence type="ECO:0000313" key="2">
    <source>
        <dbReference type="EMBL" id="ADV76526.1"/>
    </source>
</evidence>
<dbReference type="InterPro" id="IPR009682">
    <property type="entry name" value="DUF1270"/>
</dbReference>
<organism evidence="2 3">
    <name type="scientific">Staphylococcus phage TEM126</name>
    <dbReference type="NCBI Taxonomy" id="947066"/>
    <lineage>
        <taxon>Viruses</taxon>
        <taxon>Duplodnaviria</taxon>
        <taxon>Heunggongvirae</taxon>
        <taxon>Uroviricota</taxon>
        <taxon>Caudoviricetes</taxon>
        <taxon>Azeredovirinae</taxon>
        <taxon>Dubowvirus</taxon>
        <taxon>Dubowvirus TEM126</taxon>
    </lineage>
</organism>
<name>E9LT78_9CAUD</name>
<proteinExistence type="predicted"/>
<reference evidence="2 3" key="1">
    <citation type="journal article" date="2011" name="Arch. Virol.">
        <title>Genomic sequence of temperate phage TEM126 isolated from wild type S. aureus.</title>
        <authorList>
            <person name="Lee Y.D."/>
            <person name="Chang H.I."/>
            <person name="Park J.H."/>
        </authorList>
    </citation>
    <scope>NUCLEOTIDE SEQUENCE [LARGE SCALE GENOMIC DNA]</scope>
</reference>